<feature type="compositionally biased region" description="Low complexity" evidence="1">
    <location>
        <begin position="166"/>
        <end position="178"/>
    </location>
</feature>
<evidence type="ECO:0000256" key="1">
    <source>
        <dbReference type="SAM" id="MobiDB-lite"/>
    </source>
</evidence>
<evidence type="ECO:0000313" key="4">
    <source>
        <dbReference type="Proteomes" id="UP000276568"/>
    </source>
</evidence>
<feature type="compositionally biased region" description="Basic and acidic residues" evidence="1">
    <location>
        <begin position="125"/>
        <end position="148"/>
    </location>
</feature>
<dbReference type="OrthoDB" id="1770923at2"/>
<feature type="region of interest" description="Disordered" evidence="1">
    <location>
        <begin position="304"/>
        <end position="390"/>
    </location>
</feature>
<feature type="compositionally biased region" description="Basic and acidic residues" evidence="1">
    <location>
        <begin position="260"/>
        <end position="283"/>
    </location>
</feature>
<dbReference type="AlphaFoldDB" id="A0A3N0HW66"/>
<feature type="compositionally biased region" description="Acidic residues" evidence="1">
    <location>
        <begin position="337"/>
        <end position="355"/>
    </location>
</feature>
<reference evidence="3 4" key="1">
    <citation type="submission" date="2018-11" db="EMBL/GenBank/DDBJ databases">
        <title>Clostridium sp. nov., a member of the family Erysipelotrichaceae isolated from pig faeces.</title>
        <authorList>
            <person name="Chang Y.-H."/>
        </authorList>
    </citation>
    <scope>NUCLEOTIDE SEQUENCE [LARGE SCALE GENOMIC DNA]</scope>
    <source>
        <strain evidence="3 4">YH-panp20</strain>
    </source>
</reference>
<feature type="region of interest" description="Disordered" evidence="1">
    <location>
        <begin position="47"/>
        <end position="73"/>
    </location>
</feature>
<feature type="compositionally biased region" description="Basic and acidic residues" evidence="1">
    <location>
        <begin position="196"/>
        <end position="211"/>
    </location>
</feature>
<feature type="region of interest" description="Disordered" evidence="1">
    <location>
        <begin position="96"/>
        <end position="283"/>
    </location>
</feature>
<dbReference type="Proteomes" id="UP000276568">
    <property type="component" value="Unassembled WGS sequence"/>
</dbReference>
<organism evidence="3 4">
    <name type="scientific">Absicoccus porci</name>
    <dbReference type="NCBI Taxonomy" id="2486576"/>
    <lineage>
        <taxon>Bacteria</taxon>
        <taxon>Bacillati</taxon>
        <taxon>Bacillota</taxon>
        <taxon>Erysipelotrichia</taxon>
        <taxon>Erysipelotrichales</taxon>
        <taxon>Erysipelotrichaceae</taxon>
        <taxon>Absicoccus</taxon>
    </lineage>
</organism>
<protein>
    <submittedName>
        <fullName evidence="3">DUF2812 domain-containing protein</fullName>
    </submittedName>
</protein>
<feature type="compositionally biased region" description="Acidic residues" evidence="1">
    <location>
        <begin position="217"/>
        <end position="228"/>
    </location>
</feature>
<accession>A0A3N0HW66</accession>
<feature type="compositionally biased region" description="Basic and acidic residues" evidence="1">
    <location>
        <begin position="358"/>
        <end position="373"/>
    </location>
</feature>
<keyword evidence="2" id="KW-0812">Transmembrane</keyword>
<feature type="compositionally biased region" description="Acidic residues" evidence="1">
    <location>
        <begin position="179"/>
        <end position="190"/>
    </location>
</feature>
<dbReference type="EMBL" id="RJQC01000006">
    <property type="protein sequence ID" value="RNM29001.1"/>
    <property type="molecule type" value="Genomic_DNA"/>
</dbReference>
<name>A0A3N0HW66_9FIRM</name>
<evidence type="ECO:0000313" key="3">
    <source>
        <dbReference type="EMBL" id="RNM29001.1"/>
    </source>
</evidence>
<feature type="transmembrane region" description="Helical" evidence="2">
    <location>
        <begin position="564"/>
        <end position="585"/>
    </location>
</feature>
<feature type="compositionally biased region" description="Basic and acidic residues" evidence="1">
    <location>
        <begin position="47"/>
        <end position="60"/>
    </location>
</feature>
<feature type="compositionally biased region" description="Acidic residues" evidence="1">
    <location>
        <begin position="316"/>
        <end position="331"/>
    </location>
</feature>
<feature type="region of interest" description="Disordered" evidence="1">
    <location>
        <begin position="612"/>
        <end position="633"/>
    </location>
</feature>
<sequence>MAEESKQKNKKSALEELKRIQEADHAAGIHYNEPELKHFDAQSVFNVDDKKTEKKPERKSAFHLGKRANRNKTTRVQVHSQAFENTSMEIEDVTLAPREKPRRHQAPMNPAEEVRARQVQQMKESLAHEKDVADEKVKVWKPKEKRDEELESTPVDQAEPVKEVEPVPVVEPEAAPVQEEAEPAPVEEPEPTTQIEEAHPESEEVSEKPEEVAQPQEIEEASEDELIEELAVVDKTEEEEEKPVNVDEKEIESLIQKSEATPDHDDIKLVKVEEEKPKKPQKEKLEISLDEVLQVVDASKSKNVDIDTSNGKVMDLDEDDDIDVVDVEDTDDATKDEVEDEMDIPVMDMDEEENQPEPSEKTSEDTEERKMPEEIDPSQAAISVEPEDEDIEVVDLDDEEVYEEEDLEPEAIPEGDLYEEKKRFLLSEYVKEEDYLERQSQRGYHYVRRDGKRFVFVKGDPKDYYYLLNYYENEPSAQMKSQWKRDGWKLLSVSPSKDKKAAGWFVLRNEEQPGEYRKTIDNEQEKYEFFRKYRNSVRSTLFFIFICMACCVVTGVLQVMAQGFLFGIACCVVLFIVALIAFITYSRMLRGATKQANLLNARLRLRKREDAIDEDKQESDEQLDSEWEKVEEE</sequence>
<keyword evidence="4" id="KW-1185">Reference proteome</keyword>
<keyword evidence="2" id="KW-1133">Transmembrane helix</keyword>
<proteinExistence type="predicted"/>
<feature type="compositionally biased region" description="Basic and acidic residues" evidence="1">
    <location>
        <begin position="242"/>
        <end position="252"/>
    </location>
</feature>
<evidence type="ECO:0000256" key="2">
    <source>
        <dbReference type="SAM" id="Phobius"/>
    </source>
</evidence>
<feature type="compositionally biased region" description="Basic residues" evidence="1">
    <location>
        <begin position="64"/>
        <end position="73"/>
    </location>
</feature>
<comment type="caution">
    <text evidence="3">The sequence shown here is derived from an EMBL/GenBank/DDBJ whole genome shotgun (WGS) entry which is preliminary data.</text>
</comment>
<feature type="transmembrane region" description="Helical" evidence="2">
    <location>
        <begin position="540"/>
        <end position="558"/>
    </location>
</feature>
<dbReference type="RefSeq" id="WP_128521249.1">
    <property type="nucleotide sequence ID" value="NZ_RJQC01000006.1"/>
</dbReference>
<keyword evidence="2" id="KW-0472">Membrane</keyword>
<gene>
    <name evidence="3" type="ORF">EDX97_11295</name>
</gene>